<evidence type="ECO:0000313" key="2">
    <source>
        <dbReference type="Proteomes" id="UP000614350"/>
    </source>
</evidence>
<proteinExistence type="predicted"/>
<dbReference type="EMBL" id="JACSEA010000006">
    <property type="protein sequence ID" value="KAF7398655.1"/>
    <property type="molecule type" value="Genomic_DNA"/>
</dbReference>
<evidence type="ECO:0000313" key="1">
    <source>
        <dbReference type="EMBL" id="KAF7398655.1"/>
    </source>
</evidence>
<protein>
    <submittedName>
        <fullName evidence="1">Uncharacterized protein</fullName>
    </submittedName>
</protein>
<name>A0A834N6I5_VESVU</name>
<dbReference type="Proteomes" id="UP000614350">
    <property type="component" value="Unassembled WGS sequence"/>
</dbReference>
<sequence length="187" mass="20962">MILPGNAIDGHLQGTNIASIVPNRVCLRWMNRMDVAYGIRSRGIVYKRAQDKTDRRLCKALFDRARRINYRYDRSLFKTYEHAVDFHSVLVSYVCQGCRKRSTHYQLLNVQSSACTQVEALANYTYSTMSPTFQSSYLMSQEKSFSLLTSSHVSSATSSWRSFARGVGALLKGQLALCILQAGAAAA</sequence>
<gene>
    <name evidence="1" type="ORF">HZH66_006552</name>
</gene>
<accession>A0A834N6I5</accession>
<reference evidence="1" key="1">
    <citation type="journal article" date="2020" name="G3 (Bethesda)">
        <title>High-Quality Assemblies for Three Invasive Social Wasps from the &lt;i&gt;Vespula&lt;/i&gt; Genus.</title>
        <authorList>
            <person name="Harrop T.W.R."/>
            <person name="Guhlin J."/>
            <person name="McLaughlin G.M."/>
            <person name="Permina E."/>
            <person name="Stockwell P."/>
            <person name="Gilligan J."/>
            <person name="Le Lec M.F."/>
            <person name="Gruber M.A.M."/>
            <person name="Quinn O."/>
            <person name="Lovegrove M."/>
            <person name="Duncan E.J."/>
            <person name="Remnant E.J."/>
            <person name="Van Eeckhoven J."/>
            <person name="Graham B."/>
            <person name="Knapp R.A."/>
            <person name="Langford K.W."/>
            <person name="Kronenberg Z."/>
            <person name="Press M.O."/>
            <person name="Eacker S.M."/>
            <person name="Wilson-Rankin E.E."/>
            <person name="Purcell J."/>
            <person name="Lester P.J."/>
            <person name="Dearden P.K."/>
        </authorList>
    </citation>
    <scope>NUCLEOTIDE SEQUENCE</scope>
    <source>
        <strain evidence="1">Marl-1</strain>
    </source>
</reference>
<keyword evidence="2" id="KW-1185">Reference proteome</keyword>
<comment type="caution">
    <text evidence="1">The sequence shown here is derived from an EMBL/GenBank/DDBJ whole genome shotgun (WGS) entry which is preliminary data.</text>
</comment>
<organism evidence="1 2">
    <name type="scientific">Vespula vulgaris</name>
    <name type="common">Yellow jacket</name>
    <name type="synonym">Wasp</name>
    <dbReference type="NCBI Taxonomy" id="7454"/>
    <lineage>
        <taxon>Eukaryota</taxon>
        <taxon>Metazoa</taxon>
        <taxon>Ecdysozoa</taxon>
        <taxon>Arthropoda</taxon>
        <taxon>Hexapoda</taxon>
        <taxon>Insecta</taxon>
        <taxon>Pterygota</taxon>
        <taxon>Neoptera</taxon>
        <taxon>Endopterygota</taxon>
        <taxon>Hymenoptera</taxon>
        <taxon>Apocrita</taxon>
        <taxon>Aculeata</taxon>
        <taxon>Vespoidea</taxon>
        <taxon>Vespidae</taxon>
        <taxon>Vespinae</taxon>
        <taxon>Vespula</taxon>
    </lineage>
</organism>
<dbReference type="AlphaFoldDB" id="A0A834N6I5"/>